<dbReference type="SUPFAM" id="SSF88697">
    <property type="entry name" value="PUA domain-like"/>
    <property type="match status" value="1"/>
</dbReference>
<dbReference type="Gene3D" id="2.30.130.10">
    <property type="entry name" value="PUA domain"/>
    <property type="match status" value="1"/>
</dbReference>
<protein>
    <recommendedName>
        <fullName evidence="8">PUA domain-containing protein</fullName>
    </recommendedName>
</protein>
<dbReference type="FunFam" id="3.40.1160.10:FF:000018">
    <property type="entry name" value="Glutamate 5-kinase"/>
    <property type="match status" value="1"/>
</dbReference>
<dbReference type="Pfam" id="PF00696">
    <property type="entry name" value="AA_kinase"/>
    <property type="match status" value="1"/>
</dbReference>
<dbReference type="CDD" id="cd04242">
    <property type="entry name" value="AAK_G5K_ProB"/>
    <property type="match status" value="1"/>
</dbReference>
<keyword evidence="3" id="KW-0641">Proline biosynthesis</keyword>
<evidence type="ECO:0000313" key="9">
    <source>
        <dbReference type="EMBL" id="KKM18726.1"/>
    </source>
</evidence>
<keyword evidence="7" id="KW-0067">ATP-binding</keyword>
<dbReference type="SUPFAM" id="SSF53633">
    <property type="entry name" value="Carbamate kinase-like"/>
    <property type="match status" value="1"/>
</dbReference>
<dbReference type="PROSITE" id="PS00902">
    <property type="entry name" value="GLUTAMATE_5_KINASE"/>
    <property type="match status" value="1"/>
</dbReference>
<dbReference type="PANTHER" id="PTHR43654">
    <property type="entry name" value="GLUTAMATE 5-KINASE"/>
    <property type="match status" value="1"/>
</dbReference>
<proteinExistence type="inferred from homology"/>
<feature type="domain" description="PUA" evidence="8">
    <location>
        <begin position="281"/>
        <end position="355"/>
    </location>
</feature>
<comment type="caution">
    <text evidence="9">The sequence shown here is derived from an EMBL/GenBank/DDBJ whole genome shotgun (WGS) entry which is preliminary data.</text>
</comment>
<dbReference type="Pfam" id="PF01472">
    <property type="entry name" value="PUA"/>
    <property type="match status" value="1"/>
</dbReference>
<dbReference type="GO" id="GO:0003723">
    <property type="term" value="F:RNA binding"/>
    <property type="evidence" value="ECO:0007669"/>
    <property type="project" value="InterPro"/>
</dbReference>
<dbReference type="GO" id="GO:0005829">
    <property type="term" value="C:cytosol"/>
    <property type="evidence" value="ECO:0007669"/>
    <property type="project" value="TreeGrafter"/>
</dbReference>
<dbReference type="InterPro" id="IPR015947">
    <property type="entry name" value="PUA-like_sf"/>
</dbReference>
<dbReference type="PANTHER" id="PTHR43654:SF1">
    <property type="entry name" value="ISOPENTENYL PHOSPHATE KINASE"/>
    <property type="match status" value="1"/>
</dbReference>
<evidence type="ECO:0000259" key="8">
    <source>
        <dbReference type="SMART" id="SM00359"/>
    </source>
</evidence>
<dbReference type="Gene3D" id="3.40.1160.10">
    <property type="entry name" value="Acetylglutamate kinase-like"/>
    <property type="match status" value="2"/>
</dbReference>
<keyword evidence="6" id="KW-0418">Kinase</keyword>
<dbReference type="InterPro" id="IPR019797">
    <property type="entry name" value="Glutamate_5-kinase_CS"/>
</dbReference>
<dbReference type="SMART" id="SM00359">
    <property type="entry name" value="PUA"/>
    <property type="match status" value="1"/>
</dbReference>
<dbReference type="InterPro" id="IPR036393">
    <property type="entry name" value="AceGlu_kinase-like_sf"/>
</dbReference>
<accession>A0A0F9HTL5</accession>
<evidence type="ECO:0000256" key="7">
    <source>
        <dbReference type="ARBA" id="ARBA00022840"/>
    </source>
</evidence>
<evidence type="ECO:0000256" key="2">
    <source>
        <dbReference type="ARBA" id="ARBA00022605"/>
    </source>
</evidence>
<dbReference type="GO" id="GO:0004349">
    <property type="term" value="F:glutamate 5-kinase activity"/>
    <property type="evidence" value="ECO:0007669"/>
    <property type="project" value="InterPro"/>
</dbReference>
<sequence>MKRQDFIEKSKRIVVKVGTSILTTDTGRIDDRKISGVVAQLADLSEKGYEVLLVSSGSIAAGVEALSLKSVPKGMPELQASASVGQGLLAHKYADLFKQNGITVGQVLLTRHDTTHRQQYVNAKNTLNKLLELGVIPVINENDSTSVEEIKFGDNDNLAALVANIVEADLLIILSDVDGLFSGDPKSGSTEFISEVEEITENIVGVAGGSGTAFGKGGMETKISAARMATAGRTGVIIANGHKDNILSNILNGQEAGTFFAPKKKKISARKLWILNRPAKGTVVVDVGAGKAICDKGKSLLSVGVIGAEGKYDIGEVINVVVKGKDAQPIVKGIVNYSNEEIGIIAGKKYKEVIKLLNNEASEEVIHRDDMVIVEEGM</sequence>
<evidence type="ECO:0000256" key="5">
    <source>
        <dbReference type="ARBA" id="ARBA00022741"/>
    </source>
</evidence>
<dbReference type="InterPro" id="IPR001057">
    <property type="entry name" value="Glu/AcGlu_kinase"/>
</dbReference>
<dbReference type="InterPro" id="IPR036974">
    <property type="entry name" value="PUA_sf"/>
</dbReference>
<gene>
    <name evidence="9" type="ORF">LCGC14_1662780</name>
</gene>
<dbReference type="NCBIfam" id="TIGR01027">
    <property type="entry name" value="proB"/>
    <property type="match status" value="1"/>
</dbReference>
<keyword evidence="1" id="KW-0963">Cytoplasm</keyword>
<reference evidence="9" key="1">
    <citation type="journal article" date="2015" name="Nature">
        <title>Complex archaea that bridge the gap between prokaryotes and eukaryotes.</title>
        <authorList>
            <person name="Spang A."/>
            <person name="Saw J.H."/>
            <person name="Jorgensen S.L."/>
            <person name="Zaremba-Niedzwiedzka K."/>
            <person name="Martijn J."/>
            <person name="Lind A.E."/>
            <person name="van Eijk R."/>
            <person name="Schleper C."/>
            <person name="Guy L."/>
            <person name="Ettema T.J."/>
        </authorList>
    </citation>
    <scope>NUCLEOTIDE SEQUENCE</scope>
</reference>
<organism evidence="9">
    <name type="scientific">marine sediment metagenome</name>
    <dbReference type="NCBI Taxonomy" id="412755"/>
    <lineage>
        <taxon>unclassified sequences</taxon>
        <taxon>metagenomes</taxon>
        <taxon>ecological metagenomes</taxon>
    </lineage>
</organism>
<evidence type="ECO:0000256" key="3">
    <source>
        <dbReference type="ARBA" id="ARBA00022650"/>
    </source>
</evidence>
<dbReference type="PIRSF" id="PIRSF000729">
    <property type="entry name" value="GK"/>
    <property type="match status" value="1"/>
</dbReference>
<dbReference type="HAMAP" id="MF_00456">
    <property type="entry name" value="ProB"/>
    <property type="match status" value="1"/>
</dbReference>
<dbReference type="InterPro" id="IPR041739">
    <property type="entry name" value="G5K_ProB"/>
</dbReference>
<keyword evidence="4" id="KW-0808">Transferase</keyword>
<dbReference type="PROSITE" id="PS50890">
    <property type="entry name" value="PUA"/>
    <property type="match status" value="1"/>
</dbReference>
<dbReference type="CDD" id="cd21157">
    <property type="entry name" value="PUA_G5K"/>
    <property type="match status" value="1"/>
</dbReference>
<dbReference type="PRINTS" id="PR00474">
    <property type="entry name" value="GLU5KINASE"/>
</dbReference>
<dbReference type="AlphaFoldDB" id="A0A0F9HTL5"/>
<name>A0A0F9HTL5_9ZZZZ</name>
<evidence type="ECO:0000256" key="1">
    <source>
        <dbReference type="ARBA" id="ARBA00022490"/>
    </source>
</evidence>
<keyword evidence="2" id="KW-0028">Amino-acid biosynthesis</keyword>
<dbReference type="InterPro" id="IPR002478">
    <property type="entry name" value="PUA"/>
</dbReference>
<dbReference type="InterPro" id="IPR001048">
    <property type="entry name" value="Asp/Glu/Uridylate_kinase"/>
</dbReference>
<dbReference type="EMBL" id="LAZR01014159">
    <property type="protein sequence ID" value="KKM18726.1"/>
    <property type="molecule type" value="Genomic_DNA"/>
</dbReference>
<dbReference type="GO" id="GO:0005524">
    <property type="term" value="F:ATP binding"/>
    <property type="evidence" value="ECO:0007669"/>
    <property type="project" value="UniProtKB-KW"/>
</dbReference>
<dbReference type="GO" id="GO:0008652">
    <property type="term" value="P:amino acid biosynthetic process"/>
    <property type="evidence" value="ECO:0007669"/>
    <property type="project" value="UniProtKB-KW"/>
</dbReference>
<dbReference type="InterPro" id="IPR011529">
    <property type="entry name" value="Glu_5kinase"/>
</dbReference>
<evidence type="ECO:0000256" key="4">
    <source>
        <dbReference type="ARBA" id="ARBA00022679"/>
    </source>
</evidence>
<evidence type="ECO:0000256" key="6">
    <source>
        <dbReference type="ARBA" id="ARBA00022777"/>
    </source>
</evidence>
<dbReference type="InterPro" id="IPR005715">
    <property type="entry name" value="Glu_5kinase/COase_Synthase"/>
</dbReference>
<keyword evidence="5" id="KW-0547">Nucleotide-binding</keyword>